<dbReference type="Pfam" id="PF01425">
    <property type="entry name" value="Amidase"/>
    <property type="match status" value="1"/>
</dbReference>
<accession>A0A1G7PBV1</accession>
<sequence>MGARGGRGQCVGGGETEVVVGVDGERDVAGSPARIRLTKSFIGLVLSVIAGPDPRDRHSIPCDDVDWRDLTLPAGLRVGYSPDLGYARVDPDVRAVVERAIAALDVPVRRLGLDWPDLRETFDALVAAETDLVGLRELAARVPLSAPVRAVLERSWTAEQFTDAVRERKAAANRMARLTDEIDILLTPTVCTTAYDRALPGPATLAGLPAAPDEWTPFSAIANLTGRPAASAPVGLTPSGLPVGLQIIGPHLGDHQVLAVSRLIEQTTWITSGPRRVA</sequence>
<keyword evidence="4" id="KW-1185">Reference proteome</keyword>
<name>A0A1G7PBV1_PSEOR</name>
<dbReference type="PANTHER" id="PTHR11895:SF7">
    <property type="entry name" value="GLUTAMYL-TRNA(GLN) AMIDOTRANSFERASE SUBUNIT A, MITOCHONDRIAL"/>
    <property type="match status" value="1"/>
</dbReference>
<gene>
    <name evidence="3" type="ORF">SAMN05216377_10754</name>
</gene>
<dbReference type="InterPro" id="IPR023631">
    <property type="entry name" value="Amidase_dom"/>
</dbReference>
<dbReference type="Proteomes" id="UP000198967">
    <property type="component" value="Unassembled WGS sequence"/>
</dbReference>
<dbReference type="GO" id="GO:0016740">
    <property type="term" value="F:transferase activity"/>
    <property type="evidence" value="ECO:0007669"/>
    <property type="project" value="UniProtKB-KW"/>
</dbReference>
<dbReference type="InterPro" id="IPR036928">
    <property type="entry name" value="AS_sf"/>
</dbReference>
<protein>
    <submittedName>
        <fullName evidence="3">Aspartyl-tRNA(Asn)/glutamyl-tRNA(Gln) amidotransferase subunit A</fullName>
    </submittedName>
</protein>
<evidence type="ECO:0000256" key="1">
    <source>
        <dbReference type="ARBA" id="ARBA00009199"/>
    </source>
</evidence>
<dbReference type="InterPro" id="IPR000120">
    <property type="entry name" value="Amidase"/>
</dbReference>
<dbReference type="STRING" id="366584.SAMN05216377_10754"/>
<organism evidence="3 4">
    <name type="scientific">Pseudonocardia oroxyli</name>
    <dbReference type="NCBI Taxonomy" id="366584"/>
    <lineage>
        <taxon>Bacteria</taxon>
        <taxon>Bacillati</taxon>
        <taxon>Actinomycetota</taxon>
        <taxon>Actinomycetes</taxon>
        <taxon>Pseudonocardiales</taxon>
        <taxon>Pseudonocardiaceae</taxon>
        <taxon>Pseudonocardia</taxon>
    </lineage>
</organism>
<comment type="similarity">
    <text evidence="1">Belongs to the amidase family.</text>
</comment>
<dbReference type="Gene3D" id="3.90.1300.10">
    <property type="entry name" value="Amidase signature (AS) domain"/>
    <property type="match status" value="1"/>
</dbReference>
<dbReference type="EMBL" id="FNBE01000007">
    <property type="protein sequence ID" value="SDF82930.1"/>
    <property type="molecule type" value="Genomic_DNA"/>
</dbReference>
<evidence type="ECO:0000313" key="4">
    <source>
        <dbReference type="Proteomes" id="UP000198967"/>
    </source>
</evidence>
<dbReference type="AlphaFoldDB" id="A0A1G7PBV1"/>
<evidence type="ECO:0000313" key="3">
    <source>
        <dbReference type="EMBL" id="SDF82930.1"/>
    </source>
</evidence>
<proteinExistence type="inferred from homology"/>
<evidence type="ECO:0000259" key="2">
    <source>
        <dbReference type="Pfam" id="PF01425"/>
    </source>
</evidence>
<reference evidence="3 4" key="1">
    <citation type="submission" date="2016-10" db="EMBL/GenBank/DDBJ databases">
        <authorList>
            <person name="de Groot N.N."/>
        </authorList>
    </citation>
    <scope>NUCLEOTIDE SEQUENCE [LARGE SCALE GENOMIC DNA]</scope>
    <source>
        <strain evidence="3 4">CGMCC 4.3143</strain>
    </source>
</reference>
<feature type="domain" description="Amidase" evidence="2">
    <location>
        <begin position="159"/>
        <end position="258"/>
    </location>
</feature>
<dbReference type="OrthoDB" id="182039at2"/>
<dbReference type="PANTHER" id="PTHR11895">
    <property type="entry name" value="TRANSAMIDASE"/>
    <property type="match status" value="1"/>
</dbReference>
<dbReference type="SUPFAM" id="SSF75304">
    <property type="entry name" value="Amidase signature (AS) enzymes"/>
    <property type="match status" value="1"/>
</dbReference>
<keyword evidence="3" id="KW-0808">Transferase</keyword>